<proteinExistence type="predicted"/>
<gene>
    <name evidence="1" type="ORF">CKO28_18305</name>
</gene>
<evidence type="ECO:0008006" key="3">
    <source>
        <dbReference type="Google" id="ProtNLM"/>
    </source>
</evidence>
<dbReference type="EMBL" id="NRRL01000070">
    <property type="protein sequence ID" value="MBK1669990.1"/>
    <property type="molecule type" value="Genomic_DNA"/>
</dbReference>
<accession>A0ABS1DHQ0</accession>
<dbReference type="Proteomes" id="UP001296873">
    <property type="component" value="Unassembled WGS sequence"/>
</dbReference>
<protein>
    <recommendedName>
        <fullName evidence="3">Nucleotidyl transferase AbiEii/AbiGii toxin family protein</fullName>
    </recommendedName>
</protein>
<dbReference type="RefSeq" id="WP_200342333.1">
    <property type="nucleotide sequence ID" value="NZ_NRRL01000070.1"/>
</dbReference>
<sequence>MVLSPLQTKVMRTLAPNRSETSYFAGGVVLNRDWPRRSDDIDVFQDTDESVAETADLDIDTLRNAGFRVTADIKIYGLVEATVSDDGQSTLIQWMSETRWRYFPLVRDPAWGVRLHQADLAVNKVLAASTRTKARDFVDLVLIARNMCPLGPLVMAAAGKPPHLSPQTIVDEIRRRGLSVADEEFASVAGMPDAWTAADIRDGLVSALDRADRYLSVADTDVIGRLAVDTDAVPVEVGDGELSDKVVVRAPTREPEEMPLPGASLFGGGPR</sequence>
<evidence type="ECO:0000313" key="2">
    <source>
        <dbReference type="Proteomes" id="UP001296873"/>
    </source>
</evidence>
<name>A0ABS1DHQ0_9PROT</name>
<keyword evidence="2" id="KW-1185">Reference proteome</keyword>
<reference evidence="1 2" key="1">
    <citation type="journal article" date="2020" name="Microorganisms">
        <title>Osmotic Adaptation and Compatible Solute Biosynthesis of Phototrophic Bacteria as Revealed from Genome Analyses.</title>
        <authorList>
            <person name="Imhoff J.F."/>
            <person name="Rahn T."/>
            <person name="Kunzel S."/>
            <person name="Keller A."/>
            <person name="Neulinger S.C."/>
        </authorList>
    </citation>
    <scope>NUCLEOTIDE SEQUENCE [LARGE SCALE GENOMIC DNA]</scope>
    <source>
        <strain evidence="1 2">DSM 9895</strain>
    </source>
</reference>
<organism evidence="1 2">
    <name type="scientific">Rhodovibrio sodomensis</name>
    <dbReference type="NCBI Taxonomy" id="1088"/>
    <lineage>
        <taxon>Bacteria</taxon>
        <taxon>Pseudomonadati</taxon>
        <taxon>Pseudomonadota</taxon>
        <taxon>Alphaproteobacteria</taxon>
        <taxon>Rhodospirillales</taxon>
        <taxon>Rhodovibrionaceae</taxon>
        <taxon>Rhodovibrio</taxon>
    </lineage>
</organism>
<comment type="caution">
    <text evidence="1">The sequence shown here is derived from an EMBL/GenBank/DDBJ whole genome shotgun (WGS) entry which is preliminary data.</text>
</comment>
<evidence type="ECO:0000313" key="1">
    <source>
        <dbReference type="EMBL" id="MBK1669990.1"/>
    </source>
</evidence>